<feature type="binding site" description="axial binding residue" evidence="2">
    <location>
        <position position="68"/>
    </location>
    <ligand>
        <name>heme c</name>
        <dbReference type="ChEBI" id="CHEBI:61717"/>
        <label>1</label>
    </ligand>
    <ligandPart>
        <name>Fe</name>
        <dbReference type="ChEBI" id="CHEBI:18248"/>
    </ligandPart>
</feature>
<feature type="domain" description="Cytochrome c7-like" evidence="4">
    <location>
        <begin position="127"/>
        <end position="214"/>
    </location>
</feature>
<dbReference type="Gene3D" id="3.90.10.10">
    <property type="entry name" value="Cytochrome C3"/>
    <property type="match status" value="2"/>
</dbReference>
<accession>A0A521C978</accession>
<dbReference type="Pfam" id="PF14522">
    <property type="entry name" value="Cytochrome_C7"/>
    <property type="match status" value="1"/>
</dbReference>
<dbReference type="GO" id="GO:0020037">
    <property type="term" value="F:heme binding"/>
    <property type="evidence" value="ECO:0007669"/>
    <property type="project" value="InterPro"/>
</dbReference>
<evidence type="ECO:0000256" key="3">
    <source>
        <dbReference type="SAM" id="Phobius"/>
    </source>
</evidence>
<keyword evidence="3" id="KW-1133">Transmembrane helix</keyword>
<keyword evidence="3" id="KW-0472">Membrane</keyword>
<evidence type="ECO:0000256" key="1">
    <source>
        <dbReference type="ARBA" id="ARBA00022723"/>
    </source>
</evidence>
<dbReference type="GO" id="GO:0009055">
    <property type="term" value="F:electron transfer activity"/>
    <property type="evidence" value="ECO:0007669"/>
    <property type="project" value="InterPro"/>
</dbReference>
<comment type="cofactor">
    <cofactor evidence="2">
        <name>heme c</name>
        <dbReference type="ChEBI" id="CHEBI:61717"/>
    </cofactor>
    <text evidence="2">Binds 4 heme c groups covalently per monomer.</text>
</comment>
<feature type="binding site" description="axial binding residue" evidence="2">
    <location>
        <position position="54"/>
    </location>
    <ligand>
        <name>heme c</name>
        <dbReference type="ChEBI" id="CHEBI:61717"/>
        <label>3</label>
    </ligand>
    <ligandPart>
        <name>Fe</name>
        <dbReference type="ChEBI" id="CHEBI:18248"/>
    </ligandPart>
</feature>
<feature type="transmembrane region" description="Helical" evidence="3">
    <location>
        <begin position="16"/>
        <end position="35"/>
    </location>
</feature>
<proteinExistence type="predicted"/>
<protein>
    <submittedName>
        <fullName evidence="5">Quinol:cytochrome c oxidoreductase pentaheme cytochrome subunit</fullName>
    </submittedName>
</protein>
<dbReference type="PANTHER" id="PTHR39425:SF1">
    <property type="entry name" value="CYTOCHROME C7-LIKE DOMAIN-CONTAINING PROTEIN"/>
    <property type="match status" value="1"/>
</dbReference>
<feature type="binding site" description="axial binding residue" evidence="2">
    <location>
        <position position="86"/>
    </location>
    <ligand>
        <name>heme c</name>
        <dbReference type="ChEBI" id="CHEBI:61717"/>
        <label>2</label>
    </ligand>
    <ligandPart>
        <name>Fe</name>
        <dbReference type="ChEBI" id="CHEBI:18248"/>
    </ligandPart>
</feature>
<feature type="binding site" description="axial binding residue" evidence="2">
    <location>
        <position position="57"/>
    </location>
    <ligand>
        <name>heme c</name>
        <dbReference type="ChEBI" id="CHEBI:61717"/>
        <label>1</label>
    </ligand>
    <ligandPart>
        <name>Fe</name>
        <dbReference type="ChEBI" id="CHEBI:18248"/>
    </ligandPart>
</feature>
<organism evidence="5 6">
    <name type="scientific">Fodinibius sediminis</name>
    <dbReference type="NCBI Taxonomy" id="1214077"/>
    <lineage>
        <taxon>Bacteria</taxon>
        <taxon>Pseudomonadati</taxon>
        <taxon>Balneolota</taxon>
        <taxon>Balneolia</taxon>
        <taxon>Balneolales</taxon>
        <taxon>Balneolaceae</taxon>
        <taxon>Fodinibius</taxon>
    </lineage>
</organism>
<keyword evidence="2" id="KW-0349">Heme</keyword>
<keyword evidence="1 2" id="KW-0479">Metal-binding</keyword>
<dbReference type="OrthoDB" id="9782196at2"/>
<reference evidence="5 6" key="1">
    <citation type="submission" date="2017-05" db="EMBL/GenBank/DDBJ databases">
        <authorList>
            <person name="Varghese N."/>
            <person name="Submissions S."/>
        </authorList>
    </citation>
    <scope>NUCLEOTIDE SEQUENCE [LARGE SCALE GENOMIC DNA]</scope>
    <source>
        <strain evidence="5 6">DSM 21194</strain>
    </source>
</reference>
<dbReference type="GO" id="GO:0046872">
    <property type="term" value="F:metal ion binding"/>
    <property type="evidence" value="ECO:0007669"/>
    <property type="project" value="UniProtKB-KW"/>
</dbReference>
<sequence>MAQIFPKWANEVPRQLLLGLIIFATATVAGVWYYFSPEYTDVGYAPEQPIQYSHKFHAGELDIDCEYCHTNTFDSKHANVPATETCMNCHAQIDSKKPEEIKKIRESWESGEPIEWIRVHNLPDYAYFNHAAHVNVGVGCESCHGRVDKMDVVQQIEPLSMSWCLDCHRNPEQFVRPVEEVTTMGYDIENQIEKGLELVSEKNINPPTNCQSCHY</sequence>
<evidence type="ECO:0000256" key="2">
    <source>
        <dbReference type="PIRSR" id="PIRSR602322-1"/>
    </source>
</evidence>
<dbReference type="PRINTS" id="PR00609">
    <property type="entry name" value="CYTOCHROMEC3"/>
</dbReference>
<feature type="binding site" description="axial binding residue" evidence="2">
    <location>
        <position position="65"/>
    </location>
    <ligand>
        <name>heme c</name>
        <dbReference type="ChEBI" id="CHEBI:61717"/>
        <label>1</label>
    </ligand>
    <ligandPart>
        <name>Fe</name>
        <dbReference type="ChEBI" id="CHEBI:18248"/>
    </ligandPart>
</feature>
<dbReference type="InterPro" id="IPR029467">
    <property type="entry name" value="Cyt_c7-like"/>
</dbReference>
<feature type="binding site" description="axial binding residue" evidence="2">
    <location>
        <position position="143"/>
    </location>
    <ligand>
        <name>heme c</name>
        <dbReference type="ChEBI" id="CHEBI:61717"/>
        <label>1</label>
    </ligand>
    <ligandPart>
        <name>Fe</name>
        <dbReference type="ChEBI" id="CHEBI:18248"/>
    </ligandPart>
</feature>
<dbReference type="SUPFAM" id="SSF48695">
    <property type="entry name" value="Multiheme cytochromes"/>
    <property type="match status" value="1"/>
</dbReference>
<dbReference type="InterPro" id="IPR002322">
    <property type="entry name" value="Cyt_c_III"/>
</dbReference>
<evidence type="ECO:0000313" key="5">
    <source>
        <dbReference type="EMBL" id="SMO55935.1"/>
    </source>
</evidence>
<feature type="binding site" description="axial binding residue" evidence="2">
    <location>
        <position position="144"/>
    </location>
    <ligand>
        <name>heme c</name>
        <dbReference type="ChEBI" id="CHEBI:61717"/>
        <label>1</label>
    </ligand>
    <ligandPart>
        <name>Fe</name>
        <dbReference type="ChEBI" id="CHEBI:18248"/>
    </ligandPart>
</feature>
<dbReference type="PANTHER" id="PTHR39425">
    <property type="entry name" value="LIPOPROTEIN CYTOCHROME C"/>
    <property type="match status" value="1"/>
</dbReference>
<dbReference type="RefSeq" id="WP_142713915.1">
    <property type="nucleotide sequence ID" value="NZ_FXTH01000005.1"/>
</dbReference>
<dbReference type="AlphaFoldDB" id="A0A521C978"/>
<keyword evidence="6" id="KW-1185">Reference proteome</keyword>
<name>A0A521C978_9BACT</name>
<feature type="binding site" description="axial binding residue" evidence="2">
    <location>
        <position position="140"/>
    </location>
    <ligand>
        <name>heme c</name>
        <dbReference type="ChEBI" id="CHEBI:61717"/>
        <label>1</label>
    </ligand>
    <ligandPart>
        <name>Fe</name>
        <dbReference type="ChEBI" id="CHEBI:18248"/>
    </ligandPart>
</feature>
<evidence type="ECO:0000313" key="6">
    <source>
        <dbReference type="Proteomes" id="UP000317593"/>
    </source>
</evidence>
<dbReference type="EMBL" id="FXTH01000005">
    <property type="protein sequence ID" value="SMO55935.1"/>
    <property type="molecule type" value="Genomic_DNA"/>
</dbReference>
<dbReference type="CDD" id="cd08168">
    <property type="entry name" value="Cytochrom_C3"/>
    <property type="match status" value="1"/>
</dbReference>
<feature type="binding site" description="axial binding residue" evidence="2">
    <location>
        <position position="90"/>
    </location>
    <ligand>
        <name>heme c</name>
        <dbReference type="ChEBI" id="CHEBI:61717"/>
        <label>1</label>
    </ligand>
    <ligandPart>
        <name>Fe</name>
        <dbReference type="ChEBI" id="CHEBI:18248"/>
    </ligandPart>
</feature>
<dbReference type="InterPro" id="IPR036280">
    <property type="entry name" value="Multihaem_cyt_sf"/>
</dbReference>
<gene>
    <name evidence="5" type="ORF">SAMN06265218_105163</name>
</gene>
<feature type="binding site" description="axial binding residue" evidence="2">
    <location>
        <position position="120"/>
    </location>
    <ligand>
        <name>heme c</name>
        <dbReference type="ChEBI" id="CHEBI:61717"/>
        <label>1</label>
    </ligand>
    <ligandPart>
        <name>Fe</name>
        <dbReference type="ChEBI" id="CHEBI:18248"/>
    </ligandPart>
</feature>
<dbReference type="Proteomes" id="UP000317593">
    <property type="component" value="Unassembled WGS sequence"/>
</dbReference>
<keyword evidence="2" id="KW-0408">Iron</keyword>
<keyword evidence="3" id="KW-0812">Transmembrane</keyword>
<feature type="binding site" description="axial binding residue" evidence="2">
    <location>
        <position position="69"/>
    </location>
    <ligand>
        <name>heme c</name>
        <dbReference type="ChEBI" id="CHEBI:61717"/>
        <label>2</label>
    </ligand>
    <ligandPart>
        <name>Fe</name>
        <dbReference type="ChEBI" id="CHEBI:18248"/>
    </ligandPart>
</feature>
<evidence type="ECO:0000259" key="4">
    <source>
        <dbReference type="Pfam" id="PF14522"/>
    </source>
</evidence>